<evidence type="ECO:0000313" key="5">
    <source>
        <dbReference type="EMBL" id="ASG17872.1"/>
    </source>
</evidence>
<gene>
    <name evidence="5" type="ORF">LFZ25_18985</name>
</gene>
<dbReference type="PANTHER" id="PTHR40661:SF3">
    <property type="entry name" value="FELS-1 PROPHAGE TRANSCRIPTIONAL REGULATOR"/>
    <property type="match status" value="1"/>
</dbReference>
<keyword evidence="2" id="KW-0238">DNA-binding</keyword>
<protein>
    <submittedName>
        <fullName evidence="5">LexA family transcriptional repressor</fullName>
    </submittedName>
</protein>
<proteinExistence type="predicted"/>
<dbReference type="InterPro" id="IPR039418">
    <property type="entry name" value="LexA-like"/>
</dbReference>
<evidence type="ECO:0000313" key="6">
    <source>
        <dbReference type="Proteomes" id="UP000197157"/>
    </source>
</evidence>
<dbReference type="CDD" id="cd06529">
    <property type="entry name" value="S24_LexA-like"/>
    <property type="match status" value="1"/>
</dbReference>
<dbReference type="PROSITE" id="PS50943">
    <property type="entry name" value="HTH_CROC1"/>
    <property type="match status" value="1"/>
</dbReference>
<dbReference type="GO" id="GO:0003677">
    <property type="term" value="F:DNA binding"/>
    <property type="evidence" value="ECO:0007669"/>
    <property type="project" value="UniProtKB-KW"/>
</dbReference>
<dbReference type="SUPFAM" id="SSF51306">
    <property type="entry name" value="LexA/Signal peptidase"/>
    <property type="match status" value="1"/>
</dbReference>
<dbReference type="PANTHER" id="PTHR40661">
    <property type="match status" value="1"/>
</dbReference>
<reference evidence="5 6" key="1">
    <citation type="submission" date="2017-06" db="EMBL/GenBank/DDBJ databases">
        <title>Salmonella reference genomes for public health.</title>
        <authorList>
            <person name="Robertson J."/>
            <person name="Yoshida C."/>
            <person name="Gurnik S."/>
            <person name="Nash J."/>
        </authorList>
    </citation>
    <scope>NUCLEOTIDE SEQUENCE [LARGE SCALE GENOMIC DNA]</scope>
    <source>
        <strain evidence="5 6">S-1643</strain>
    </source>
</reference>
<dbReference type="InterPro" id="IPR001387">
    <property type="entry name" value="Cro/C1-type_HTH"/>
</dbReference>
<dbReference type="InterPro" id="IPR015927">
    <property type="entry name" value="Peptidase_S24_S26A/B/C"/>
</dbReference>
<dbReference type="EMBL" id="CP022117">
    <property type="protein sequence ID" value="ASG17872.1"/>
    <property type="molecule type" value="Genomic_DNA"/>
</dbReference>
<evidence type="ECO:0000259" key="4">
    <source>
        <dbReference type="PROSITE" id="PS50943"/>
    </source>
</evidence>
<keyword evidence="3" id="KW-0804">Transcription</keyword>
<dbReference type="Gene3D" id="1.10.260.40">
    <property type="entry name" value="lambda repressor-like DNA-binding domains"/>
    <property type="match status" value="1"/>
</dbReference>
<dbReference type="SUPFAM" id="SSF47413">
    <property type="entry name" value="lambda repressor-like DNA-binding domains"/>
    <property type="match status" value="1"/>
</dbReference>
<sequence length="221" mass="24615">MKTTWNQVAKAKMKELGISQEKLGEMLGLTQGGVAHWLNGKRDPGIDNIARIMRALNIDVISLFPDGSVKTSQDEIEYAGRPKDGLVPVVGEAVMGSDGEFEMQEVSQGWLRIYSSDPDAFSVKVKGDSMFPRINSGEFVVIEPRTQVCPGDEVFVRTAEGKNMIKRLGYHRDNTYQFISVNQQHPPLTMDDFSVDKIYFVAAIVKSSRFIDNITDLNAPL</sequence>
<evidence type="ECO:0000256" key="1">
    <source>
        <dbReference type="ARBA" id="ARBA00023015"/>
    </source>
</evidence>
<dbReference type="RefSeq" id="WP_023250690.1">
    <property type="nucleotide sequence ID" value="NZ_CP022117.1"/>
</dbReference>
<evidence type="ECO:0000256" key="2">
    <source>
        <dbReference type="ARBA" id="ARBA00023125"/>
    </source>
</evidence>
<evidence type="ECO:0000256" key="3">
    <source>
        <dbReference type="ARBA" id="ARBA00023163"/>
    </source>
</evidence>
<name>A0A2C9P336_SALET</name>
<dbReference type="SMART" id="SM00530">
    <property type="entry name" value="HTH_XRE"/>
    <property type="match status" value="1"/>
</dbReference>
<keyword evidence="1" id="KW-0805">Transcription regulation</keyword>
<dbReference type="CDD" id="cd00093">
    <property type="entry name" value="HTH_XRE"/>
    <property type="match status" value="1"/>
</dbReference>
<dbReference type="Pfam" id="PF01381">
    <property type="entry name" value="HTH_3"/>
    <property type="match status" value="1"/>
</dbReference>
<dbReference type="Proteomes" id="UP000197157">
    <property type="component" value="Chromosome"/>
</dbReference>
<dbReference type="InterPro" id="IPR010982">
    <property type="entry name" value="Lambda_DNA-bd_dom_sf"/>
</dbReference>
<dbReference type="Pfam" id="PF00717">
    <property type="entry name" value="Peptidase_S24"/>
    <property type="match status" value="1"/>
</dbReference>
<feature type="domain" description="HTH cro/C1-type" evidence="4">
    <location>
        <begin position="10"/>
        <end position="63"/>
    </location>
</feature>
<organism evidence="5 6">
    <name type="scientific">Salmonella enterica subsp. enterica serovar Macclesfield str. S-1643</name>
    <dbReference type="NCBI Taxonomy" id="1242107"/>
    <lineage>
        <taxon>Bacteria</taxon>
        <taxon>Pseudomonadati</taxon>
        <taxon>Pseudomonadota</taxon>
        <taxon>Gammaproteobacteria</taxon>
        <taxon>Enterobacterales</taxon>
        <taxon>Enterobacteriaceae</taxon>
        <taxon>Salmonella</taxon>
    </lineage>
</organism>
<dbReference type="AlphaFoldDB" id="A0A2C9P336"/>
<dbReference type="Gene3D" id="2.10.109.10">
    <property type="entry name" value="Umud Fragment, subunit A"/>
    <property type="match status" value="1"/>
</dbReference>
<dbReference type="InterPro" id="IPR036286">
    <property type="entry name" value="LexA/Signal_pep-like_sf"/>
</dbReference>
<accession>A0A2C9P336</accession>